<dbReference type="EMBL" id="MN739352">
    <property type="protein sequence ID" value="QHT00009.1"/>
    <property type="molecule type" value="Genomic_DNA"/>
</dbReference>
<sequence length="289" mass="33766">MESQFIDVCNKGSYFYPAHEHYGRKTSVRCDRCGKTNIVECIGYGDKLDLCLDCVTTINKSRIPKKINDVEPLTFMMQTQFSREEPLTLMMQRQFSQRSSATTIGTDQQFIDVCNKGIYFYPAHEHYGRETSVGCDRCTTSNLVECIGYGDKLDLCLNCVSEINKSRVYDEKEPVMYTRMMQHQFIQQKEPVMYTKMMQHQFVQEKPIVGTMMMQTQFLPRSKLETSMKELQFQDFLEKDTKRIQKELEEPSRINVPTKMTQNQTDKQKSSVKWQGKEMSNGEIEDEPL</sequence>
<reference evidence="2" key="1">
    <citation type="journal article" date="2020" name="Nature">
        <title>Giant virus diversity and host interactions through global metagenomics.</title>
        <authorList>
            <person name="Schulz F."/>
            <person name="Roux S."/>
            <person name="Paez-Espino D."/>
            <person name="Jungbluth S."/>
            <person name="Walsh D.A."/>
            <person name="Denef V.J."/>
            <person name="McMahon K.D."/>
            <person name="Konstantinidis K.T."/>
            <person name="Eloe-Fadrosh E.A."/>
            <person name="Kyrpides N.C."/>
            <person name="Woyke T."/>
        </authorList>
    </citation>
    <scope>NUCLEOTIDE SEQUENCE</scope>
    <source>
        <strain evidence="2">GVMAG-M-3300020192-26</strain>
    </source>
</reference>
<proteinExistence type="predicted"/>
<organism evidence="2">
    <name type="scientific">viral metagenome</name>
    <dbReference type="NCBI Taxonomy" id="1070528"/>
    <lineage>
        <taxon>unclassified sequences</taxon>
        <taxon>metagenomes</taxon>
        <taxon>organismal metagenomes</taxon>
    </lineage>
</organism>
<protein>
    <submittedName>
        <fullName evidence="2">Uncharacterized protein</fullName>
    </submittedName>
</protein>
<accession>A0A6C0C8N4</accession>
<name>A0A6C0C8N4_9ZZZZ</name>
<evidence type="ECO:0000256" key="1">
    <source>
        <dbReference type="SAM" id="MobiDB-lite"/>
    </source>
</evidence>
<evidence type="ECO:0000313" key="2">
    <source>
        <dbReference type="EMBL" id="QHT00009.1"/>
    </source>
</evidence>
<feature type="region of interest" description="Disordered" evidence="1">
    <location>
        <begin position="244"/>
        <end position="289"/>
    </location>
</feature>
<dbReference type="AlphaFoldDB" id="A0A6C0C8N4"/>